<comment type="caution">
    <text evidence="1">The sequence shown here is derived from an EMBL/GenBank/DDBJ whole genome shotgun (WGS) entry which is preliminary data.</text>
</comment>
<dbReference type="AlphaFoldDB" id="A0A9Q0KQT6"/>
<name>A0A9Q0KQT6_9MAGN</name>
<accession>A0A9Q0KQT6</accession>
<dbReference type="Proteomes" id="UP001141806">
    <property type="component" value="Unassembled WGS sequence"/>
</dbReference>
<organism evidence="1 2">
    <name type="scientific">Protea cynaroides</name>
    <dbReference type="NCBI Taxonomy" id="273540"/>
    <lineage>
        <taxon>Eukaryota</taxon>
        <taxon>Viridiplantae</taxon>
        <taxon>Streptophyta</taxon>
        <taxon>Embryophyta</taxon>
        <taxon>Tracheophyta</taxon>
        <taxon>Spermatophyta</taxon>
        <taxon>Magnoliopsida</taxon>
        <taxon>Proteales</taxon>
        <taxon>Proteaceae</taxon>
        <taxon>Protea</taxon>
    </lineage>
</organism>
<evidence type="ECO:0000313" key="2">
    <source>
        <dbReference type="Proteomes" id="UP001141806"/>
    </source>
</evidence>
<dbReference type="OrthoDB" id="1931715at2759"/>
<proteinExistence type="predicted"/>
<gene>
    <name evidence="1" type="ORF">NE237_007745</name>
</gene>
<keyword evidence="2" id="KW-1185">Reference proteome</keyword>
<evidence type="ECO:0008006" key="3">
    <source>
        <dbReference type="Google" id="ProtNLM"/>
    </source>
</evidence>
<sequence>MSTSPTSSPGVHAELMWQIEGLKSPRNIPIGRSSGHSQLVVTRIYTDTWAIACCITSTRSLCLLRLCLLVCMHASSLLDPIDRRSEQLDRYDAVFLSPHKFIGGPGSPGILLMRENPYLLRPINFLCQGPRWAYFIN</sequence>
<reference evidence="1" key="1">
    <citation type="journal article" date="2023" name="Plant J.">
        <title>The genome of the king protea, Protea cynaroides.</title>
        <authorList>
            <person name="Chang J."/>
            <person name="Duong T.A."/>
            <person name="Schoeman C."/>
            <person name="Ma X."/>
            <person name="Roodt D."/>
            <person name="Barker N."/>
            <person name="Li Z."/>
            <person name="Van de Peer Y."/>
            <person name="Mizrachi E."/>
        </authorList>
    </citation>
    <scope>NUCLEOTIDE SEQUENCE</scope>
    <source>
        <tissue evidence="1">Young leaves</tissue>
    </source>
</reference>
<protein>
    <recommendedName>
        <fullName evidence="3">Aminotransferase class V domain-containing protein</fullName>
    </recommendedName>
</protein>
<dbReference type="EMBL" id="JAMYWD010000004">
    <property type="protein sequence ID" value="KAJ4974571.1"/>
    <property type="molecule type" value="Genomic_DNA"/>
</dbReference>
<evidence type="ECO:0000313" key="1">
    <source>
        <dbReference type="EMBL" id="KAJ4974571.1"/>
    </source>
</evidence>